<feature type="domain" description="Endoribonuclease YicC-like N-terminal" evidence="6">
    <location>
        <begin position="2"/>
        <end position="150"/>
    </location>
</feature>
<evidence type="ECO:0000256" key="1">
    <source>
        <dbReference type="ARBA" id="ARBA00001968"/>
    </source>
</evidence>
<dbReference type="GO" id="GO:0016787">
    <property type="term" value="F:hydrolase activity"/>
    <property type="evidence" value="ECO:0007669"/>
    <property type="project" value="UniProtKB-KW"/>
</dbReference>
<keyword evidence="9" id="KW-1185">Reference proteome</keyword>
<evidence type="ECO:0000256" key="4">
    <source>
        <dbReference type="ARBA" id="ARBA00022801"/>
    </source>
</evidence>
<evidence type="ECO:0000256" key="5">
    <source>
        <dbReference type="ARBA" id="ARBA00035648"/>
    </source>
</evidence>
<dbReference type="InterPro" id="IPR005229">
    <property type="entry name" value="YicC/YloC-like"/>
</dbReference>
<feature type="domain" description="Endoribonuclease YicC-like C-terminal" evidence="7">
    <location>
        <begin position="168"/>
        <end position="302"/>
    </location>
</feature>
<evidence type="ECO:0000256" key="3">
    <source>
        <dbReference type="ARBA" id="ARBA00022759"/>
    </source>
</evidence>
<proteinExistence type="inferred from homology"/>
<reference key="1">
    <citation type="submission" date="2011-09" db="EMBL/GenBank/DDBJ databases">
        <title>Genomic characterization of the Taylorella genus.</title>
        <authorList>
            <person name="Hebert L."/>
            <person name="Moumen B."/>
            <person name="Pons N."/>
            <person name="Duquesne F."/>
            <person name="Breuil M.-F."/>
            <person name="Goux D."/>
            <person name="Batto J.-M."/>
            <person name="Renault P."/>
            <person name="Laugier C."/>
            <person name="Petry S."/>
        </authorList>
    </citation>
    <scope>NUCLEOTIDE SEQUENCE</scope>
    <source>
        <strain>MCE3</strain>
    </source>
</reference>
<sequence length="302" mass="34503">MIYSMTGFASNASENSTFTVEMKSVNNKYLDVNLKLPESIRHLELQIRKKISKSLLRGKIDLQITRNNSVKDSKAVVSEGIATQINDAYFHIKNFIPKLEAPSFKEVIELSQTFKSKESEELEDATILNQIDEILSQFLQSRAREGQRLANVMLEYVEEIEKIHEQIRAKLPELTKEINEKLTVKIQNIMEELNPKGLEGLSKEEINSRIALEVATMLVKGNINEELDRITSHSKEIRSILSEDSALRANQSKGKRLDFIYQEMNREINTIGSKSSDTSITNHVIDLKVLVDQLREQSLNLE</sequence>
<dbReference type="OrthoDB" id="9771229at2"/>
<dbReference type="RefSeq" id="WP_014111761.1">
    <property type="nucleotide sequence ID" value="NC_016043.1"/>
</dbReference>
<dbReference type="NCBIfam" id="TIGR00255">
    <property type="entry name" value="YicC/YloC family endoribonuclease"/>
    <property type="match status" value="1"/>
</dbReference>
<reference evidence="8 9" key="2">
    <citation type="journal article" date="2012" name="PLoS ONE">
        <title>Genomic characterization of the taylorella genus.</title>
        <authorList>
            <person name="Hebert L."/>
            <person name="Moumen B."/>
            <person name="Pons N."/>
            <person name="Duquesne F."/>
            <person name="Breuil M.F."/>
            <person name="Goux D."/>
            <person name="Batto J.M."/>
            <person name="Laugier C."/>
            <person name="Renault P."/>
            <person name="Petry S."/>
        </authorList>
    </citation>
    <scope>NUCLEOTIDE SEQUENCE [LARGE SCALE GENOMIC DNA]</scope>
    <source>
        <strain evidence="8 9">MCE3</strain>
    </source>
</reference>
<keyword evidence="4" id="KW-0378">Hydrolase</keyword>
<dbReference type="Proteomes" id="UP000009284">
    <property type="component" value="Chromosome"/>
</dbReference>
<gene>
    <name evidence="8" type="ordered locus">TASI_1112</name>
</gene>
<dbReference type="STRING" id="1008459.TASI_1112"/>
<accession>G4Q9U7</accession>
<evidence type="ECO:0000313" key="8">
    <source>
        <dbReference type="EMBL" id="AEP36866.1"/>
    </source>
</evidence>
<dbReference type="PANTHER" id="PTHR30636">
    <property type="entry name" value="UPF0701 PROTEIN YICC"/>
    <property type="match status" value="1"/>
</dbReference>
<comment type="cofactor">
    <cofactor evidence="1">
        <name>a divalent metal cation</name>
        <dbReference type="ChEBI" id="CHEBI:60240"/>
    </cofactor>
</comment>
<evidence type="ECO:0000259" key="7">
    <source>
        <dbReference type="Pfam" id="PF08340"/>
    </source>
</evidence>
<dbReference type="KEGG" id="tas:TASI_1112"/>
<evidence type="ECO:0000256" key="2">
    <source>
        <dbReference type="ARBA" id="ARBA00022722"/>
    </source>
</evidence>
<name>G4Q9U7_TAYAM</name>
<evidence type="ECO:0000259" key="6">
    <source>
        <dbReference type="Pfam" id="PF03755"/>
    </source>
</evidence>
<keyword evidence="3" id="KW-0255">Endonuclease</keyword>
<dbReference type="InterPro" id="IPR013527">
    <property type="entry name" value="YicC-like_N"/>
</dbReference>
<dbReference type="InterPro" id="IPR013551">
    <property type="entry name" value="YicC-like_C"/>
</dbReference>
<comment type="similarity">
    <text evidence="5">Belongs to the YicC/YloC family.</text>
</comment>
<dbReference type="Pfam" id="PF08340">
    <property type="entry name" value="YicC-like_C"/>
    <property type="match status" value="1"/>
</dbReference>
<keyword evidence="2" id="KW-0540">Nuclease</keyword>
<protein>
    <submittedName>
        <fullName evidence="8">Protein YicC</fullName>
    </submittedName>
</protein>
<dbReference type="eggNOG" id="COG1561">
    <property type="taxonomic scope" value="Bacteria"/>
</dbReference>
<dbReference type="GO" id="GO:0004521">
    <property type="term" value="F:RNA endonuclease activity"/>
    <property type="evidence" value="ECO:0007669"/>
    <property type="project" value="InterPro"/>
</dbReference>
<evidence type="ECO:0000313" key="9">
    <source>
        <dbReference type="Proteomes" id="UP000009284"/>
    </source>
</evidence>
<dbReference type="EMBL" id="CP003059">
    <property type="protein sequence ID" value="AEP36866.1"/>
    <property type="molecule type" value="Genomic_DNA"/>
</dbReference>
<dbReference type="Pfam" id="PF03755">
    <property type="entry name" value="YicC-like_N"/>
    <property type="match status" value="1"/>
</dbReference>
<organism evidence="8 9">
    <name type="scientific">Taylorella asinigenitalis (strain MCE3)</name>
    <dbReference type="NCBI Taxonomy" id="1008459"/>
    <lineage>
        <taxon>Bacteria</taxon>
        <taxon>Pseudomonadati</taxon>
        <taxon>Pseudomonadota</taxon>
        <taxon>Betaproteobacteria</taxon>
        <taxon>Burkholderiales</taxon>
        <taxon>Alcaligenaceae</taxon>
        <taxon>Taylorella</taxon>
    </lineage>
</organism>
<dbReference type="AlphaFoldDB" id="G4Q9U7"/>
<dbReference type="PANTHER" id="PTHR30636:SF3">
    <property type="entry name" value="UPF0701 PROTEIN YICC"/>
    <property type="match status" value="1"/>
</dbReference>
<dbReference type="HOGENOM" id="CLU_076609_0_0_4"/>